<evidence type="ECO:0008006" key="3">
    <source>
        <dbReference type="Google" id="ProtNLM"/>
    </source>
</evidence>
<protein>
    <recommendedName>
        <fullName evidence="3">Outer membrane protein beta-barrel domain-containing protein</fullName>
    </recommendedName>
</protein>
<organism evidence="1 2">
    <name type="scientific">Pseudoalteromonas citrea</name>
    <dbReference type="NCBI Taxonomy" id="43655"/>
    <lineage>
        <taxon>Bacteria</taxon>
        <taxon>Pseudomonadati</taxon>
        <taxon>Pseudomonadota</taxon>
        <taxon>Gammaproteobacteria</taxon>
        <taxon>Alteromonadales</taxon>
        <taxon>Pseudoalteromonadaceae</taxon>
        <taxon>Pseudoalteromonas</taxon>
    </lineage>
</organism>
<dbReference type="AlphaFoldDB" id="A0AAD4AEH9"/>
<dbReference type="Proteomes" id="UP000016487">
    <property type="component" value="Unassembled WGS sequence"/>
</dbReference>
<proteinExistence type="predicted"/>
<gene>
    <name evidence="1" type="ORF">PCIT_b0390</name>
</gene>
<dbReference type="EMBL" id="AHBZ03000027">
    <property type="protein sequence ID" value="KAF7764398.1"/>
    <property type="molecule type" value="Genomic_DNA"/>
</dbReference>
<dbReference type="InterPro" id="IPR011250">
    <property type="entry name" value="OMP/PagP_B-barrel"/>
</dbReference>
<evidence type="ECO:0000313" key="1">
    <source>
        <dbReference type="EMBL" id="KAF7764398.1"/>
    </source>
</evidence>
<accession>A0AAD4AEH9</accession>
<sequence>MRLVFKGVSILKTFLIGLSVLFVTTQAYCTPLNTLEAGIVKLELPDLEDLQTNGPQVSLTRDFQNFYVKGSYAQLSGNLTGNFATIDGTELIKGQSTFDLDFDFVEFGIGKKFKISDSSTLNLQGYVSRVYLAINGYEHYTQTFEDGTELVLFDGSYSEKSTTDLITLEVNYRKYFDSIYVELGLGATSDASTNIKRLQKEGGDTSTLLSVELGYAITPTWATNVRYLKTDEYNAISGNLSYRF</sequence>
<comment type="caution">
    <text evidence="1">The sequence shown here is derived from an EMBL/GenBank/DDBJ whole genome shotgun (WGS) entry which is preliminary data.</text>
</comment>
<evidence type="ECO:0000313" key="2">
    <source>
        <dbReference type="Proteomes" id="UP000016487"/>
    </source>
</evidence>
<dbReference type="SUPFAM" id="SSF56925">
    <property type="entry name" value="OMPA-like"/>
    <property type="match status" value="1"/>
</dbReference>
<reference evidence="1" key="1">
    <citation type="journal article" date="2012" name="J. Bacteriol.">
        <title>Genome sequences of type strains of seven species of the marine bacterium Pseudoalteromonas.</title>
        <authorList>
            <person name="Xie B.B."/>
            <person name="Shu Y.L."/>
            <person name="Qin Q.L."/>
            <person name="Rong J.C."/>
            <person name="Zhang X.Y."/>
            <person name="Chen X.L."/>
            <person name="Shi M."/>
            <person name="He H.L."/>
            <person name="Zhou B.C."/>
            <person name="Zhang Y.Z."/>
        </authorList>
    </citation>
    <scope>NUCLEOTIDE SEQUENCE</scope>
    <source>
        <strain evidence="1">DSM 8771</strain>
    </source>
</reference>
<name>A0AAD4AEH9_9GAMM</name>
<reference evidence="1" key="2">
    <citation type="submission" date="2015-03" db="EMBL/GenBank/DDBJ databases">
        <title>Genome sequence of Pseudoalteromonas citrea.</title>
        <authorList>
            <person name="Xie B.-B."/>
            <person name="Rong J.-C."/>
            <person name="Qin Q.-L."/>
            <person name="Zhang Y.-Z."/>
        </authorList>
    </citation>
    <scope>NUCLEOTIDE SEQUENCE</scope>
    <source>
        <strain evidence="1">DSM 8771</strain>
    </source>
</reference>